<proteinExistence type="predicted"/>
<dbReference type="Pfam" id="PF06259">
    <property type="entry name" value="Abhydrolase_8"/>
    <property type="match status" value="1"/>
</dbReference>
<organism evidence="3 4">
    <name type="scientific">Halostreptopolyspora alba</name>
    <dbReference type="NCBI Taxonomy" id="2487137"/>
    <lineage>
        <taxon>Bacteria</taxon>
        <taxon>Bacillati</taxon>
        <taxon>Actinomycetota</taxon>
        <taxon>Actinomycetes</taxon>
        <taxon>Streptosporangiales</taxon>
        <taxon>Nocardiopsidaceae</taxon>
        <taxon>Halostreptopolyspora</taxon>
    </lineage>
</organism>
<feature type="region of interest" description="Disordered" evidence="1">
    <location>
        <begin position="59"/>
        <end position="100"/>
    </location>
</feature>
<sequence length="135" mass="13996">MSDSQSDQPELNPSAVSPIHSLSLIAKEPGGSGLDADDLVFVGSPGVGADHVSELNFPGDRVHASTADNDGIDDWSQGVHGQDPSTEQFGASGFESAPGSEVELTEMPFGDAHGEYFEEASPSAIRMGKIIAGIR</sequence>
<feature type="compositionally biased region" description="Polar residues" evidence="1">
    <location>
        <begin position="1"/>
        <end position="15"/>
    </location>
</feature>
<comment type="caution">
    <text evidence="3">The sequence shown here is derived from an EMBL/GenBank/DDBJ whole genome shotgun (WGS) entry which is preliminary data.</text>
</comment>
<dbReference type="InterPro" id="IPR010427">
    <property type="entry name" value="DUF1023"/>
</dbReference>
<evidence type="ECO:0000256" key="1">
    <source>
        <dbReference type="SAM" id="MobiDB-lite"/>
    </source>
</evidence>
<evidence type="ECO:0000259" key="2">
    <source>
        <dbReference type="Pfam" id="PF06259"/>
    </source>
</evidence>
<evidence type="ECO:0000313" key="3">
    <source>
        <dbReference type="EMBL" id="RNL82539.1"/>
    </source>
</evidence>
<reference evidence="3 4" key="1">
    <citation type="submission" date="2018-11" db="EMBL/GenBank/DDBJ databases">
        <title>The genome draft of YIM 96095.</title>
        <authorList>
            <person name="Tang S.-K."/>
            <person name="Chunyu W.-X."/>
            <person name="Feng Y.-Z."/>
        </authorList>
    </citation>
    <scope>NUCLEOTIDE SEQUENCE [LARGE SCALE GENOMIC DNA]</scope>
    <source>
        <strain evidence="3 4">YIM 96095</strain>
    </source>
</reference>
<accession>A0A3N0E443</accession>
<dbReference type="RefSeq" id="WP_123202745.1">
    <property type="nucleotide sequence ID" value="NZ_RJMB01000022.1"/>
</dbReference>
<dbReference type="Proteomes" id="UP000269198">
    <property type="component" value="Unassembled WGS sequence"/>
</dbReference>
<dbReference type="EMBL" id="RJMB01000022">
    <property type="protein sequence ID" value="RNL82539.1"/>
    <property type="molecule type" value="Genomic_DNA"/>
</dbReference>
<feature type="domain" description="DUF1023" evidence="2">
    <location>
        <begin position="32"/>
        <end position="74"/>
    </location>
</feature>
<protein>
    <recommendedName>
        <fullName evidence="2">DUF1023 domain-containing protein</fullName>
    </recommendedName>
</protein>
<feature type="region of interest" description="Disordered" evidence="1">
    <location>
        <begin position="1"/>
        <end position="28"/>
    </location>
</feature>
<name>A0A3N0E443_9ACTN</name>
<dbReference type="OrthoDB" id="3259161at2"/>
<gene>
    <name evidence="3" type="ORF">EFW17_18860</name>
</gene>
<keyword evidence="4" id="KW-1185">Reference proteome</keyword>
<dbReference type="AlphaFoldDB" id="A0A3N0E443"/>
<evidence type="ECO:0000313" key="4">
    <source>
        <dbReference type="Proteomes" id="UP000269198"/>
    </source>
</evidence>